<evidence type="ECO:0000259" key="2">
    <source>
        <dbReference type="Pfam" id="PF24924"/>
    </source>
</evidence>
<keyword evidence="1" id="KW-0175">Coiled coil</keyword>
<dbReference type="InterPro" id="IPR056647">
    <property type="entry name" value="DUF7745"/>
</dbReference>
<feature type="coiled-coil region" evidence="1">
    <location>
        <begin position="419"/>
        <end position="478"/>
    </location>
</feature>
<evidence type="ECO:0000313" key="3">
    <source>
        <dbReference type="EMBL" id="KAG2405901.1"/>
    </source>
</evidence>
<evidence type="ECO:0000313" key="4">
    <source>
        <dbReference type="Proteomes" id="UP000743370"/>
    </source>
</evidence>
<feature type="domain" description="DUF7745" evidence="2">
    <location>
        <begin position="34"/>
        <end position="392"/>
    </location>
</feature>
<dbReference type="AlphaFoldDB" id="A0A8T0L2V5"/>
<proteinExistence type="predicted"/>
<sequence>MEVDTRADATQHVDSVVLRKKPRLRIHGGNLTGLISLGKQLTTIKRETFKKKYGNLLSLIEVEVHLPAITALAQYYDSPLRCFTFLDFQLAPTIEEFEHILGLPLEGTTPYQHLEHHASIATIAAIMKLQPQELEDKLVTRHQELGLTQGYLEQYLQHLADKERWETFMDVLALTIYGIVLFPRIEDFVDYTAIDVFVARKIRSENPVTAVLAEVYGTMSFCHERKGKKILCCVSALYVWMTARFFKGAVNIRRPSEELLCQGLTTKEGSEWAHFFASLNGGKIKWRLSWVELRQPIQHCGRFPNVPLIGARYGINYNPLLVQRQFGHPMKGAPSQDYLAAFFIYYEDGHCTEMLRKARSAWENVVRAEKDLRLGVMDDEINYHTWIRERVKEIKLPFKPIVHQLANEEPSQEPESEEMKQLKIEMKKLKKAGHEMKEMALSFETEMNQERWKLAEAEEEHRSMIKQMEEYIEEQEERWRLMEFGERHHALVKQMKDHIAMQEEAVKHWKGSFSQLAMLANGAIEDIPKMVLDAEATTHFFNPPPEIMLFINHCKWLVGEMKAFIARARK</sequence>
<dbReference type="Pfam" id="PF24924">
    <property type="entry name" value="DUF7745"/>
    <property type="match status" value="1"/>
</dbReference>
<dbReference type="EMBL" id="JABFOF010000002">
    <property type="protein sequence ID" value="KAG2405901.1"/>
    <property type="molecule type" value="Genomic_DNA"/>
</dbReference>
<reference evidence="3 4" key="1">
    <citation type="submission" date="2020-05" db="EMBL/GenBank/DDBJ databases">
        <title>Vigna angularis (adzuki bean) Var. LongXiaoDou No. 4 denovo assembly.</title>
        <authorList>
            <person name="Xiang H."/>
        </authorList>
    </citation>
    <scope>NUCLEOTIDE SEQUENCE [LARGE SCALE GENOMIC DNA]</scope>
    <source>
        <tissue evidence="3">Leaf</tissue>
    </source>
</reference>
<gene>
    <name evidence="3" type="ORF">HKW66_Vig0051560</name>
</gene>
<dbReference type="PANTHER" id="PTHR48154:SF1">
    <property type="entry name" value="PROTEIN, PUTATIVE-RELATED"/>
    <property type="match status" value="1"/>
</dbReference>
<accession>A0A8T0L2V5</accession>
<evidence type="ECO:0000256" key="1">
    <source>
        <dbReference type="SAM" id="Coils"/>
    </source>
</evidence>
<protein>
    <recommendedName>
        <fullName evidence="2">DUF7745 domain-containing protein</fullName>
    </recommendedName>
</protein>
<comment type="caution">
    <text evidence="3">The sequence shown here is derived from an EMBL/GenBank/DDBJ whole genome shotgun (WGS) entry which is preliminary data.</text>
</comment>
<dbReference type="PANTHER" id="PTHR48154">
    <property type="entry name" value="PROTEIN, PUTATIVE-RELATED"/>
    <property type="match status" value="1"/>
</dbReference>
<name>A0A8T0L2V5_PHAAN</name>
<dbReference type="Proteomes" id="UP000743370">
    <property type="component" value="Unassembled WGS sequence"/>
</dbReference>
<organism evidence="3 4">
    <name type="scientific">Phaseolus angularis</name>
    <name type="common">Azuki bean</name>
    <name type="synonym">Vigna angularis</name>
    <dbReference type="NCBI Taxonomy" id="3914"/>
    <lineage>
        <taxon>Eukaryota</taxon>
        <taxon>Viridiplantae</taxon>
        <taxon>Streptophyta</taxon>
        <taxon>Embryophyta</taxon>
        <taxon>Tracheophyta</taxon>
        <taxon>Spermatophyta</taxon>
        <taxon>Magnoliopsida</taxon>
        <taxon>eudicotyledons</taxon>
        <taxon>Gunneridae</taxon>
        <taxon>Pentapetalae</taxon>
        <taxon>rosids</taxon>
        <taxon>fabids</taxon>
        <taxon>Fabales</taxon>
        <taxon>Fabaceae</taxon>
        <taxon>Papilionoideae</taxon>
        <taxon>50 kb inversion clade</taxon>
        <taxon>NPAAA clade</taxon>
        <taxon>indigoferoid/millettioid clade</taxon>
        <taxon>Phaseoleae</taxon>
        <taxon>Vigna</taxon>
    </lineage>
</organism>